<feature type="signal peptide" evidence="1">
    <location>
        <begin position="1"/>
        <end position="18"/>
    </location>
</feature>
<accession>A0AAE3TA44</accession>
<gene>
    <name evidence="2" type="ORF">P1J78_17155</name>
</gene>
<keyword evidence="3" id="KW-1185">Reference proteome</keyword>
<evidence type="ECO:0000313" key="2">
    <source>
        <dbReference type="EMBL" id="MDF0602468.1"/>
    </source>
</evidence>
<organism evidence="2 3">
    <name type="scientific">Psychromarinibacter sediminicola</name>
    <dbReference type="NCBI Taxonomy" id="3033385"/>
    <lineage>
        <taxon>Bacteria</taxon>
        <taxon>Pseudomonadati</taxon>
        <taxon>Pseudomonadota</taxon>
        <taxon>Alphaproteobacteria</taxon>
        <taxon>Rhodobacterales</taxon>
        <taxon>Paracoccaceae</taxon>
        <taxon>Psychromarinibacter</taxon>
    </lineage>
</organism>
<name>A0AAE3TA44_9RHOB</name>
<dbReference type="AlphaFoldDB" id="A0AAE3TA44"/>
<evidence type="ECO:0000256" key="1">
    <source>
        <dbReference type="SAM" id="SignalP"/>
    </source>
</evidence>
<protein>
    <submittedName>
        <fullName evidence="2">Uncharacterized protein</fullName>
    </submittedName>
</protein>
<evidence type="ECO:0000313" key="3">
    <source>
        <dbReference type="Proteomes" id="UP001220964"/>
    </source>
</evidence>
<proteinExistence type="predicted"/>
<comment type="caution">
    <text evidence="2">The sequence shown here is derived from an EMBL/GenBank/DDBJ whole genome shotgun (WGS) entry which is preliminary data.</text>
</comment>
<feature type="chain" id="PRO_5042217779" evidence="1">
    <location>
        <begin position="19"/>
        <end position="275"/>
    </location>
</feature>
<sequence length="275" mass="29674">MRWLVCALCALCALATPAAGQGLILEQIEIAPVEVLQEEAEKRRTTLLDELASADTFARKLAVAEIEGGLTGDAAVLSGLLDLLEEAARTGTAPSAEVLRALSAMRPEAWTPETLARGAAVLDRLDESEAVDSAGDSRMIASLAGSVASIRGFETLYGEIQGWTREAEQFTDIDLFVCRGAQDDEQAVRAARALGEAMTRDAFGRIRLLRSTEAQEAQVKLPPGRTVIVYDRGHGEEKLLGQLERLIAEQGLPPATPQPNTSRPSYWYLSVWVCP</sequence>
<dbReference type="Proteomes" id="UP001220964">
    <property type="component" value="Unassembled WGS sequence"/>
</dbReference>
<reference evidence="2" key="1">
    <citation type="submission" date="2023-03" db="EMBL/GenBank/DDBJ databases">
        <title>Multiphase analysis and comparison of six strains from genera Psychromarinibacter, Lutimaribacter, and Maritimibacter, including a novel species: Psychromarinibacter sediminicola sp. nov.</title>
        <authorList>
            <person name="Wang Y.-H."/>
            <person name="Ye M.-Q."/>
            <person name="Du Z.-J."/>
        </authorList>
    </citation>
    <scope>NUCLEOTIDE SEQUENCE</scope>
    <source>
        <strain evidence="2">C21-152</strain>
    </source>
</reference>
<keyword evidence="1" id="KW-0732">Signal</keyword>
<dbReference type="EMBL" id="JARGYC010000051">
    <property type="protein sequence ID" value="MDF0602468.1"/>
    <property type="molecule type" value="Genomic_DNA"/>
</dbReference>
<dbReference type="RefSeq" id="WP_275568595.1">
    <property type="nucleotide sequence ID" value="NZ_JARGYC010000051.1"/>
</dbReference>